<accession>A0ABX5PV47</accession>
<reference evidence="2 3" key="1">
    <citation type="submission" date="2018-06" db="EMBL/GenBank/DDBJ databases">
        <title>Genomic Encyclopedia of Archaeal and Bacterial Type Strains, Phase II (KMG-II): from individual species to whole genera.</title>
        <authorList>
            <person name="Goeker M."/>
        </authorList>
    </citation>
    <scope>NUCLEOTIDE SEQUENCE [LARGE SCALE GENOMIC DNA]</scope>
    <source>
        <strain evidence="2 3">DSM 17205</strain>
    </source>
</reference>
<dbReference type="GO" id="GO:0008168">
    <property type="term" value="F:methyltransferase activity"/>
    <property type="evidence" value="ECO:0007669"/>
    <property type="project" value="UniProtKB-KW"/>
</dbReference>
<evidence type="ECO:0000313" key="3">
    <source>
        <dbReference type="Proteomes" id="UP000248584"/>
    </source>
</evidence>
<dbReference type="CDD" id="cd02440">
    <property type="entry name" value="AdoMet_MTases"/>
    <property type="match status" value="1"/>
</dbReference>
<comment type="caution">
    <text evidence="2">The sequence shown here is derived from an EMBL/GenBank/DDBJ whole genome shotgun (WGS) entry which is preliminary data.</text>
</comment>
<keyword evidence="3" id="KW-1185">Reference proteome</keyword>
<dbReference type="Proteomes" id="UP000248584">
    <property type="component" value="Unassembled WGS sequence"/>
</dbReference>
<keyword evidence="2" id="KW-0808">Transferase</keyword>
<dbReference type="RefSeq" id="WP_015363779.1">
    <property type="nucleotide sequence ID" value="NZ_QKZR01000006.1"/>
</dbReference>
<dbReference type="GO" id="GO:0032259">
    <property type="term" value="P:methylation"/>
    <property type="evidence" value="ECO:0007669"/>
    <property type="project" value="UniProtKB-KW"/>
</dbReference>
<evidence type="ECO:0000259" key="1">
    <source>
        <dbReference type="Pfam" id="PF13649"/>
    </source>
</evidence>
<dbReference type="Gene3D" id="3.40.50.150">
    <property type="entry name" value="Vaccinia Virus protein VP39"/>
    <property type="match status" value="1"/>
</dbReference>
<protein>
    <submittedName>
        <fullName evidence="2">Methyltransferase family protein</fullName>
    </submittedName>
</protein>
<evidence type="ECO:0000313" key="2">
    <source>
        <dbReference type="EMBL" id="PZX37829.1"/>
    </source>
</evidence>
<sequence>MGNLSKIKYVSDVRNTDPEWMDDPALDEVTLQNAVDDINKVNNLLGGFKFMLDAVKKEVAKYPDQELTIVDAGCGDGEMLRYLEKHLKNEKLSFLGLDFAARSIEKARLKSDGLSRLRFRESDILKIQPQDISCDILISSLTMHHFNDVEIVEFLTKFKEITTKSIIINDLHRHRLAFLFFKYLSPIFIKHEISKHDGLISIASGFKVNDFKKYATAIGITNDRWTWKWSFRFIWIIPIDERKN</sequence>
<dbReference type="InterPro" id="IPR041698">
    <property type="entry name" value="Methyltransf_25"/>
</dbReference>
<feature type="domain" description="Methyltransferase" evidence="1">
    <location>
        <begin position="69"/>
        <end position="161"/>
    </location>
</feature>
<proteinExistence type="predicted"/>
<keyword evidence="2" id="KW-0489">Methyltransferase</keyword>
<dbReference type="EMBL" id="QKZR01000006">
    <property type="protein sequence ID" value="PZX37829.1"/>
    <property type="molecule type" value="Genomic_DNA"/>
</dbReference>
<dbReference type="SUPFAM" id="SSF53335">
    <property type="entry name" value="S-adenosyl-L-methionine-dependent methyltransferases"/>
    <property type="match status" value="1"/>
</dbReference>
<dbReference type="Pfam" id="PF13649">
    <property type="entry name" value="Methyltransf_25"/>
    <property type="match status" value="1"/>
</dbReference>
<dbReference type="InterPro" id="IPR029063">
    <property type="entry name" value="SAM-dependent_MTases_sf"/>
</dbReference>
<gene>
    <name evidence="2" type="ORF">LX97_02924</name>
</gene>
<name>A0ABX5PV47_9FLAO</name>
<organism evidence="2 3">
    <name type="scientific">Nonlabens dokdonensis</name>
    <dbReference type="NCBI Taxonomy" id="328515"/>
    <lineage>
        <taxon>Bacteria</taxon>
        <taxon>Pseudomonadati</taxon>
        <taxon>Bacteroidota</taxon>
        <taxon>Flavobacteriia</taxon>
        <taxon>Flavobacteriales</taxon>
        <taxon>Flavobacteriaceae</taxon>
        <taxon>Nonlabens</taxon>
    </lineage>
</organism>